<dbReference type="RefSeq" id="XP_028488909.1">
    <property type="nucleotide sequence ID" value="XM_028629438.1"/>
</dbReference>
<gene>
    <name evidence="3" type="ORF">C8Q69DRAFT_450493</name>
</gene>
<dbReference type="VEuPathDB" id="FungiDB:C8Q69DRAFT_450493"/>
<dbReference type="AlphaFoldDB" id="A0A443I5C5"/>
<organism evidence="3 4">
    <name type="scientific">Byssochlamys spectabilis</name>
    <name type="common">Paecilomyces variotii</name>
    <dbReference type="NCBI Taxonomy" id="264951"/>
    <lineage>
        <taxon>Eukaryota</taxon>
        <taxon>Fungi</taxon>
        <taxon>Dikarya</taxon>
        <taxon>Ascomycota</taxon>
        <taxon>Pezizomycotina</taxon>
        <taxon>Eurotiomycetes</taxon>
        <taxon>Eurotiomycetidae</taxon>
        <taxon>Eurotiales</taxon>
        <taxon>Thermoascaceae</taxon>
        <taxon>Paecilomyces</taxon>
    </lineage>
</organism>
<name>A0A443I5C5_BYSSP</name>
<evidence type="ECO:0000256" key="2">
    <source>
        <dbReference type="SAM" id="SignalP"/>
    </source>
</evidence>
<feature type="signal peptide" evidence="2">
    <location>
        <begin position="1"/>
        <end position="21"/>
    </location>
</feature>
<dbReference type="Pfam" id="PF10281">
    <property type="entry name" value="Ish1"/>
    <property type="match status" value="7"/>
</dbReference>
<comment type="caution">
    <text evidence="3">The sequence shown here is derived from an EMBL/GenBank/DDBJ whole genome shotgun (WGS) entry which is preliminary data.</text>
</comment>
<sequence length="527" mass="58302">MKLNWATGLVFVLATAEAVGASNWFSKAAYNKWHETELERWLSDHDIPYPTPADRRDLENLVKSNWESKVQIPLAQASAHTGYHAHNVKEWIFDTWSDSQLKAFLDRHGIPAPQPRTRDVLIKTARENYEKIAKKLGETAAYPGNWLYEHWSESELKEWLDERGWPVPQPTTRDKLIASVRRNSRLASQQAKSIASSASASAEAAQATLSDALFNAWSDSDLKKFLDEHGVKVPQGSKRNELIALARKHRASLVSQASTASATASSSVASVIGAATSKAGNEYARATEDAKLKAEDAFDSAIKTWSDSRLKAYLDARGVPVPQRGKRDELLAQVRLHKHKASTGYNAWTFDTWTTDNLKKYLSSVNKKAADRAGVTRDELVKQAQEAYASASKTGGDSYASATSYLAQATDAIKDTTFDTWSRSELKAYLDSYGIPTYQGASTNELRAAARRNAQYFRYGTSSPQGTIYARLRETGQWILDQLKIGASSGRAQGQEAAEKAAENVKEKVSEAKDKAYEASEKAHSEL</sequence>
<evidence type="ECO:0000313" key="3">
    <source>
        <dbReference type="EMBL" id="RWQ99264.1"/>
    </source>
</evidence>
<accession>A0A443I5C5</accession>
<dbReference type="Proteomes" id="UP000283841">
    <property type="component" value="Unassembled WGS sequence"/>
</dbReference>
<evidence type="ECO:0000313" key="4">
    <source>
        <dbReference type="Proteomes" id="UP000283841"/>
    </source>
</evidence>
<keyword evidence="2" id="KW-0732">Signal</keyword>
<keyword evidence="4" id="KW-1185">Reference proteome</keyword>
<protein>
    <submittedName>
        <fullName evidence="3">Putative stress response protein</fullName>
    </submittedName>
</protein>
<dbReference type="GeneID" id="39598715"/>
<dbReference type="STRING" id="264951.A0A443I5C5"/>
<evidence type="ECO:0000256" key="1">
    <source>
        <dbReference type="SAM" id="MobiDB-lite"/>
    </source>
</evidence>
<proteinExistence type="predicted"/>
<feature type="chain" id="PRO_5019076470" evidence="2">
    <location>
        <begin position="22"/>
        <end position="527"/>
    </location>
</feature>
<feature type="compositionally biased region" description="Basic and acidic residues" evidence="1">
    <location>
        <begin position="497"/>
        <end position="527"/>
    </location>
</feature>
<dbReference type="InterPro" id="IPR018803">
    <property type="entry name" value="Ish1/Msc1-like"/>
</dbReference>
<reference evidence="3 4" key="1">
    <citation type="journal article" date="2018" name="Front. Microbiol.">
        <title>Genomic and genetic insights into a cosmopolitan fungus, Paecilomyces variotii (Eurotiales).</title>
        <authorList>
            <person name="Urquhart A.S."/>
            <person name="Mondo S.J."/>
            <person name="Makela M.R."/>
            <person name="Hane J.K."/>
            <person name="Wiebenga A."/>
            <person name="He G."/>
            <person name="Mihaltcheva S."/>
            <person name="Pangilinan J."/>
            <person name="Lipzen A."/>
            <person name="Barry K."/>
            <person name="de Vries R.P."/>
            <person name="Grigoriev I.V."/>
            <person name="Idnurm A."/>
        </authorList>
    </citation>
    <scope>NUCLEOTIDE SEQUENCE [LARGE SCALE GENOMIC DNA]</scope>
    <source>
        <strain evidence="3 4">CBS 101075</strain>
    </source>
</reference>
<dbReference type="EMBL" id="RCNU01000001">
    <property type="protein sequence ID" value="RWQ99264.1"/>
    <property type="molecule type" value="Genomic_DNA"/>
</dbReference>
<feature type="region of interest" description="Disordered" evidence="1">
    <location>
        <begin position="490"/>
        <end position="527"/>
    </location>
</feature>